<dbReference type="AlphaFoldDB" id="A0A5N5K8W5"/>
<dbReference type="GO" id="GO:0009653">
    <property type="term" value="P:anatomical structure morphogenesis"/>
    <property type="evidence" value="ECO:0007669"/>
    <property type="project" value="UniProtKB-ARBA"/>
</dbReference>
<dbReference type="Pfam" id="PF01357">
    <property type="entry name" value="Expansin_C"/>
    <property type="match status" value="1"/>
</dbReference>
<evidence type="ECO:0000259" key="5">
    <source>
        <dbReference type="PROSITE" id="PS50842"/>
    </source>
</evidence>
<evidence type="ECO:0000256" key="1">
    <source>
        <dbReference type="ARBA" id="ARBA00004613"/>
    </source>
</evidence>
<dbReference type="InterPro" id="IPR009009">
    <property type="entry name" value="RlpA-like_DPBB"/>
</dbReference>
<comment type="similarity">
    <text evidence="3">Belongs to the expansin family.</text>
</comment>
<dbReference type="SUPFAM" id="SSF49590">
    <property type="entry name" value="PHL pollen allergen"/>
    <property type="match status" value="1"/>
</dbReference>
<evidence type="ECO:0000313" key="7">
    <source>
        <dbReference type="EMBL" id="KAB5526954.1"/>
    </source>
</evidence>
<proteinExistence type="inferred from homology"/>
<dbReference type="SMART" id="SM00837">
    <property type="entry name" value="DPBB_1"/>
    <property type="match status" value="1"/>
</dbReference>
<organism evidence="7 8">
    <name type="scientific">Salix brachista</name>
    <dbReference type="NCBI Taxonomy" id="2182728"/>
    <lineage>
        <taxon>Eukaryota</taxon>
        <taxon>Viridiplantae</taxon>
        <taxon>Streptophyta</taxon>
        <taxon>Embryophyta</taxon>
        <taxon>Tracheophyta</taxon>
        <taxon>Spermatophyta</taxon>
        <taxon>Magnoliopsida</taxon>
        <taxon>eudicotyledons</taxon>
        <taxon>Gunneridae</taxon>
        <taxon>Pentapetalae</taxon>
        <taxon>rosids</taxon>
        <taxon>fabids</taxon>
        <taxon>Malpighiales</taxon>
        <taxon>Salicaceae</taxon>
        <taxon>Saliceae</taxon>
        <taxon>Salix</taxon>
    </lineage>
</organism>
<dbReference type="CDD" id="cd22275">
    <property type="entry name" value="DPBB_EXPB_N"/>
    <property type="match status" value="1"/>
</dbReference>
<gene>
    <name evidence="7" type="ORF">DKX38_020801</name>
</gene>
<dbReference type="PANTHER" id="PTHR31692">
    <property type="entry name" value="EXPANSIN-B3"/>
    <property type="match status" value="1"/>
</dbReference>
<dbReference type="InterPro" id="IPR005795">
    <property type="entry name" value="LolPI"/>
</dbReference>
<evidence type="ECO:0000256" key="2">
    <source>
        <dbReference type="ARBA" id="ARBA00022525"/>
    </source>
</evidence>
<dbReference type="PANTHER" id="PTHR31692:SF56">
    <property type="entry name" value="EXPANSIN-B2-RELATED"/>
    <property type="match status" value="1"/>
</dbReference>
<dbReference type="InterPro" id="IPR007117">
    <property type="entry name" value="Expansin_CBD"/>
</dbReference>
<dbReference type="SUPFAM" id="SSF50685">
    <property type="entry name" value="Barwin-like endoglucanases"/>
    <property type="match status" value="1"/>
</dbReference>
<dbReference type="GO" id="GO:0005576">
    <property type="term" value="C:extracellular region"/>
    <property type="evidence" value="ECO:0007669"/>
    <property type="project" value="UniProtKB-SubCell"/>
</dbReference>
<evidence type="ECO:0000256" key="3">
    <source>
        <dbReference type="RuleBase" id="RU003460"/>
    </source>
</evidence>
<keyword evidence="2" id="KW-0964">Secreted</keyword>
<dbReference type="InterPro" id="IPR036749">
    <property type="entry name" value="Expansin_CBD_sf"/>
</dbReference>
<dbReference type="PRINTS" id="PR01225">
    <property type="entry name" value="EXPANSNFAMLY"/>
</dbReference>
<feature type="domain" description="Expansin-like EG45" evidence="5">
    <location>
        <begin position="62"/>
        <end position="174"/>
    </location>
</feature>
<reference evidence="8" key="1">
    <citation type="journal article" date="2019" name="Gigascience">
        <title>De novo genome assembly of the endangered Acer yangbiense, a plant species with extremely small populations endemic to Yunnan Province, China.</title>
        <authorList>
            <person name="Yang J."/>
            <person name="Wariss H.M."/>
            <person name="Tao L."/>
            <person name="Zhang R."/>
            <person name="Yun Q."/>
            <person name="Hollingsworth P."/>
            <person name="Dao Z."/>
            <person name="Luo G."/>
            <person name="Guo H."/>
            <person name="Ma Y."/>
            <person name="Sun W."/>
        </authorList>
    </citation>
    <scope>NUCLEOTIDE SEQUENCE [LARGE SCALE GENOMIC DNA]</scope>
    <source>
        <strain evidence="8">cv. br00</strain>
    </source>
</reference>
<feature type="chain" id="PRO_5024429598" description="Expansin-like EG45 domain-containing protein" evidence="4">
    <location>
        <begin position="28"/>
        <end position="275"/>
    </location>
</feature>
<dbReference type="PROSITE" id="PS50843">
    <property type="entry name" value="EXPANSIN_CBD"/>
    <property type="match status" value="1"/>
</dbReference>
<name>A0A5N5K8W5_9ROSI</name>
<dbReference type="EMBL" id="VDCV01000014">
    <property type="protein sequence ID" value="KAB5526954.1"/>
    <property type="molecule type" value="Genomic_DNA"/>
</dbReference>
<dbReference type="Gene3D" id="2.60.40.760">
    <property type="entry name" value="Expansin, cellulose-binding-like domain"/>
    <property type="match status" value="1"/>
</dbReference>
<protein>
    <recommendedName>
        <fullName evidence="9">Expansin-like EG45 domain-containing protein</fullName>
    </recommendedName>
</protein>
<feature type="signal peptide" evidence="4">
    <location>
        <begin position="1"/>
        <end position="27"/>
    </location>
</feature>
<evidence type="ECO:0000259" key="6">
    <source>
        <dbReference type="PROSITE" id="PS50843"/>
    </source>
</evidence>
<dbReference type="InterPro" id="IPR007112">
    <property type="entry name" value="Expansin/allergen_DPBB_dom"/>
</dbReference>
<keyword evidence="8" id="KW-1185">Reference proteome</keyword>
<dbReference type="InterPro" id="IPR007118">
    <property type="entry name" value="Expan_Lol_pI"/>
</dbReference>
<dbReference type="Pfam" id="PF03330">
    <property type="entry name" value="DPBB_1"/>
    <property type="match status" value="1"/>
</dbReference>
<comment type="subcellular location">
    <subcellularLocation>
        <location evidence="1">Secreted</location>
    </subcellularLocation>
</comment>
<feature type="domain" description="Expansin-like CBD" evidence="6">
    <location>
        <begin position="187"/>
        <end position="270"/>
    </location>
</feature>
<accession>A0A5N5K8W5</accession>
<keyword evidence="4" id="KW-0732">Signal</keyword>
<evidence type="ECO:0008006" key="9">
    <source>
        <dbReference type="Google" id="ProtNLM"/>
    </source>
</evidence>
<dbReference type="InterPro" id="IPR036908">
    <property type="entry name" value="RlpA-like_sf"/>
</dbReference>
<dbReference type="Gene3D" id="2.40.40.10">
    <property type="entry name" value="RlpA-like domain"/>
    <property type="match status" value="1"/>
</dbReference>
<evidence type="ECO:0000313" key="8">
    <source>
        <dbReference type="Proteomes" id="UP000326939"/>
    </source>
</evidence>
<dbReference type="PROSITE" id="PS50842">
    <property type="entry name" value="EXPANSIN_EG45"/>
    <property type="match status" value="1"/>
</dbReference>
<sequence>MAMISFQNPSLLPVILALFFLVNSCHCFHPKLFNVSKIQSDSDWSPAGATWYGSPTGAGSDGGACGYRGAVEQAPFSSFISAGGDSIYKSGQGCGACYQVKCTSSSNDACSGNPVTVVITDQCPGGPCAQESFHFDLSGTAFGAMATSGQEDQLRNAGVLQIQHRRVPCNWPGKTVTFRVDSGSNPYYFATLVEYEDGDGDLKSVELKQALDSDSWVPMQKSWGAVWKLDAGSVLRAPLSLKLTSLESGKSIVASGVIPAGWVPGQTYRSLVNFK</sequence>
<dbReference type="PRINTS" id="PR00829">
    <property type="entry name" value="LOLP1ALLERGN"/>
</dbReference>
<comment type="caution">
    <text evidence="7">The sequence shown here is derived from an EMBL/GenBank/DDBJ whole genome shotgun (WGS) entry which is preliminary data.</text>
</comment>
<evidence type="ECO:0000256" key="4">
    <source>
        <dbReference type="SAM" id="SignalP"/>
    </source>
</evidence>
<dbReference type="Proteomes" id="UP000326939">
    <property type="component" value="Chromosome 14"/>
</dbReference>